<dbReference type="Proteomes" id="UP000596004">
    <property type="component" value="Chromosome"/>
</dbReference>
<reference evidence="2" key="1">
    <citation type="submission" date="2020-11" db="EMBL/GenBank/DDBJ databases">
        <title>Connecting structure to function with the recovery of over 1000 high-quality activated sludge metagenome-assembled genomes encoding full-length rRNA genes using long-read sequencing.</title>
        <authorList>
            <person name="Singleton C.M."/>
            <person name="Petriglieri F."/>
            <person name="Kristensen J.M."/>
            <person name="Kirkegaard R.H."/>
            <person name="Michaelsen T.Y."/>
            <person name="Andersen M.H."/>
            <person name="Karst S.M."/>
            <person name="Dueholm M.S."/>
            <person name="Nielsen P.H."/>
            <person name="Albertsen M."/>
        </authorList>
    </citation>
    <scope>NUCLEOTIDE SEQUENCE</scope>
    <source>
        <strain evidence="2">Fred_18-Q3-R57-64_BAT3C.431</strain>
    </source>
</reference>
<protein>
    <submittedName>
        <fullName evidence="2">Uncharacterized protein</fullName>
    </submittedName>
</protein>
<organism evidence="2">
    <name type="scientific">Candidatus Iainarchaeum sp</name>
    <dbReference type="NCBI Taxonomy" id="3101447"/>
    <lineage>
        <taxon>Archaea</taxon>
        <taxon>Candidatus Iainarchaeota</taxon>
        <taxon>Candidatus Iainarchaeia</taxon>
        <taxon>Candidatus Iainarchaeales</taxon>
        <taxon>Candidatus Iainarchaeaceae</taxon>
        <taxon>Candidatus Iainarchaeum</taxon>
    </lineage>
</organism>
<feature type="transmembrane region" description="Helical" evidence="1">
    <location>
        <begin position="72"/>
        <end position="89"/>
    </location>
</feature>
<keyword evidence="1" id="KW-0472">Membrane</keyword>
<gene>
    <name evidence="2" type="ORF">IPJ89_04940</name>
</gene>
<sequence>MRFMHILGIAVVLVLVVIVGQGSLIGSITDPLRVLANSAQQFDFITRIIVFIFALAVAIVAGMAWDRTHNQKIAFVALAFGLMAFKWLLKVMDLFVSSGQFFPDHAENVIELVSLALIAYALFGMRLREGKEK</sequence>
<proteinExistence type="predicted"/>
<name>A0A7T9I286_9ARCH</name>
<feature type="transmembrane region" description="Helical" evidence="1">
    <location>
        <begin position="109"/>
        <end position="127"/>
    </location>
</feature>
<dbReference type="EMBL" id="CP064981">
    <property type="protein sequence ID" value="QQR92467.1"/>
    <property type="molecule type" value="Genomic_DNA"/>
</dbReference>
<keyword evidence="1" id="KW-0812">Transmembrane</keyword>
<accession>A0A7T9I286</accession>
<feature type="transmembrane region" description="Helical" evidence="1">
    <location>
        <begin position="44"/>
        <end position="65"/>
    </location>
</feature>
<dbReference type="AlphaFoldDB" id="A0A7T9I286"/>
<keyword evidence="1" id="KW-1133">Transmembrane helix</keyword>
<evidence type="ECO:0000313" key="2">
    <source>
        <dbReference type="EMBL" id="QQR92467.1"/>
    </source>
</evidence>
<evidence type="ECO:0000256" key="1">
    <source>
        <dbReference type="SAM" id="Phobius"/>
    </source>
</evidence>